<name>A0A1M7YIQ0_9BACT</name>
<dbReference type="RefSeq" id="WP_073616055.1">
    <property type="nucleotide sequence ID" value="NZ_FRFE01000036.1"/>
</dbReference>
<dbReference type="EMBL" id="FRFE01000036">
    <property type="protein sequence ID" value="SHO52482.1"/>
    <property type="molecule type" value="Genomic_DNA"/>
</dbReference>
<evidence type="ECO:0008006" key="3">
    <source>
        <dbReference type="Google" id="ProtNLM"/>
    </source>
</evidence>
<evidence type="ECO:0000313" key="2">
    <source>
        <dbReference type="Proteomes" id="UP000184603"/>
    </source>
</evidence>
<dbReference type="AlphaFoldDB" id="A0A1M7YIQ0"/>
<dbReference type="GO" id="GO:0005975">
    <property type="term" value="P:carbohydrate metabolic process"/>
    <property type="evidence" value="ECO:0007669"/>
    <property type="project" value="InterPro"/>
</dbReference>
<evidence type="ECO:0000313" key="1">
    <source>
        <dbReference type="EMBL" id="SHO52482.1"/>
    </source>
</evidence>
<sequence>MHYRPTVLYHRSIPRLSEQLGASIDRGCDAYHGTEPIELFFRADDIGVASRLFHQLILLFQRHQMPLCLAVVPCWLTQKRFADIRNITGTDDALWCWHQHGRLHKNFEPTGKKQEFGPARKKAIVKGELLKGQERLRYIMGESLSPYFTPPWNRCSVETAEALGELGFAAISRSIGARPDLSHILPDFQVNVDLHTRKELTSEESLQNMLRELENSIASGRCGIMLHHQRMNNNAFLFLDLLMSHLARQQKIAPRRFEELV</sequence>
<dbReference type="STRING" id="1121416.SAMN02745220_04587"/>
<organism evidence="1 2">
    <name type="scientific">Desulfopila aestuarii DSM 18488</name>
    <dbReference type="NCBI Taxonomy" id="1121416"/>
    <lineage>
        <taxon>Bacteria</taxon>
        <taxon>Pseudomonadati</taxon>
        <taxon>Thermodesulfobacteriota</taxon>
        <taxon>Desulfobulbia</taxon>
        <taxon>Desulfobulbales</taxon>
        <taxon>Desulfocapsaceae</taxon>
        <taxon>Desulfopila</taxon>
    </lineage>
</organism>
<dbReference type="SUPFAM" id="SSF88713">
    <property type="entry name" value="Glycoside hydrolase/deacetylase"/>
    <property type="match status" value="1"/>
</dbReference>
<dbReference type="OrthoDB" id="5417728at2"/>
<keyword evidence="2" id="KW-1185">Reference proteome</keyword>
<dbReference type="Gene3D" id="3.20.20.370">
    <property type="entry name" value="Glycoside hydrolase/deacetylase"/>
    <property type="match status" value="1"/>
</dbReference>
<protein>
    <recommendedName>
        <fullName evidence="3">Polysaccharide deacetylase</fullName>
    </recommendedName>
</protein>
<gene>
    <name evidence="1" type="ORF">SAMN02745220_04587</name>
</gene>
<proteinExistence type="predicted"/>
<accession>A0A1M7YIQ0</accession>
<dbReference type="Proteomes" id="UP000184603">
    <property type="component" value="Unassembled WGS sequence"/>
</dbReference>
<dbReference type="InterPro" id="IPR011330">
    <property type="entry name" value="Glyco_hydro/deAcase_b/a-brl"/>
</dbReference>
<reference evidence="1 2" key="1">
    <citation type="submission" date="2016-12" db="EMBL/GenBank/DDBJ databases">
        <authorList>
            <person name="Song W.-J."/>
            <person name="Kurnit D.M."/>
        </authorList>
    </citation>
    <scope>NUCLEOTIDE SEQUENCE [LARGE SCALE GENOMIC DNA]</scope>
    <source>
        <strain evidence="1 2">DSM 18488</strain>
    </source>
</reference>